<dbReference type="GO" id="GO:0006629">
    <property type="term" value="P:lipid metabolic process"/>
    <property type="evidence" value="ECO:0007669"/>
    <property type="project" value="InterPro"/>
</dbReference>
<dbReference type="OrthoDB" id="384721at2"/>
<dbReference type="PANTHER" id="PTHR46211">
    <property type="entry name" value="GLYCEROPHOSPHORYL DIESTER PHOSPHODIESTERASE"/>
    <property type="match status" value="1"/>
</dbReference>
<evidence type="ECO:0000313" key="2">
    <source>
        <dbReference type="EMBL" id="KRN07635.1"/>
    </source>
</evidence>
<dbReference type="InterPro" id="IPR030395">
    <property type="entry name" value="GP_PDE_dom"/>
</dbReference>
<evidence type="ECO:0000259" key="1">
    <source>
        <dbReference type="PROSITE" id="PS51704"/>
    </source>
</evidence>
<dbReference type="AlphaFoldDB" id="A0A023CXY7"/>
<dbReference type="Proteomes" id="UP000050961">
    <property type="component" value="Unassembled WGS sequence"/>
</dbReference>
<gene>
    <name evidence="2" type="ORF">FD15_GL000927</name>
</gene>
<dbReference type="Gene3D" id="3.20.20.190">
    <property type="entry name" value="Phosphatidylinositol (PI) phosphodiesterase"/>
    <property type="match status" value="1"/>
</dbReference>
<dbReference type="Pfam" id="PF03009">
    <property type="entry name" value="GDPD"/>
    <property type="match status" value="1"/>
</dbReference>
<keyword evidence="3" id="KW-1185">Reference proteome</keyword>
<dbReference type="GO" id="GO:0008081">
    <property type="term" value="F:phosphoric diester hydrolase activity"/>
    <property type="evidence" value="ECO:0007669"/>
    <property type="project" value="InterPro"/>
</dbReference>
<evidence type="ECO:0000313" key="3">
    <source>
        <dbReference type="Proteomes" id="UP000050961"/>
    </source>
</evidence>
<organism evidence="2 3">
    <name type="scientific">Liquorilactobacillus sucicola DSM 21376 = JCM 15457</name>
    <dbReference type="NCBI Taxonomy" id="1423806"/>
    <lineage>
        <taxon>Bacteria</taxon>
        <taxon>Bacillati</taxon>
        <taxon>Bacillota</taxon>
        <taxon>Bacilli</taxon>
        <taxon>Lactobacillales</taxon>
        <taxon>Lactobacillaceae</taxon>
        <taxon>Liquorilactobacillus</taxon>
    </lineage>
</organism>
<dbReference type="STRING" id="1423806.FD15_GL000927"/>
<sequence>MLKHTLIFGHRGYPHKFPENSLAGFKYSIQHHIDGLEFDVHLTKDGIPVIMHDETIDRTTDGSGAIASYTFSELRQFKLRNAEPIPSLVELLELAAYQPVHLNLEFKTDKTHYPHIEETVLQLVRKADLKYPVIFSSFNLETLKKCRQLDAQQQYCWLTERQVTNPEEFIKKTGLAGLHLQHYQSANVLQRLWTIDDKDSARHLFQVGVDGLITDNFEQMMALQEQVFSSQEAI</sequence>
<name>A0A023CXY7_9LACO</name>
<dbReference type="RefSeq" id="WP_034988958.1">
    <property type="nucleotide sequence ID" value="NZ_AYZF01000002.1"/>
</dbReference>
<proteinExistence type="predicted"/>
<reference evidence="2 3" key="1">
    <citation type="journal article" date="2015" name="Genome Announc.">
        <title>Expanding the biotechnology potential of lactobacilli through comparative genomics of 213 strains and associated genera.</title>
        <authorList>
            <person name="Sun Z."/>
            <person name="Harris H.M."/>
            <person name="McCann A."/>
            <person name="Guo C."/>
            <person name="Argimon S."/>
            <person name="Zhang W."/>
            <person name="Yang X."/>
            <person name="Jeffery I.B."/>
            <person name="Cooney J.C."/>
            <person name="Kagawa T.F."/>
            <person name="Liu W."/>
            <person name="Song Y."/>
            <person name="Salvetti E."/>
            <person name="Wrobel A."/>
            <person name="Rasinkangas P."/>
            <person name="Parkhill J."/>
            <person name="Rea M.C."/>
            <person name="O'Sullivan O."/>
            <person name="Ritari J."/>
            <person name="Douillard F.P."/>
            <person name="Paul Ross R."/>
            <person name="Yang R."/>
            <person name="Briner A.E."/>
            <person name="Felis G.E."/>
            <person name="de Vos W.M."/>
            <person name="Barrangou R."/>
            <person name="Klaenhammer T.R."/>
            <person name="Caufield P.W."/>
            <person name="Cui Y."/>
            <person name="Zhang H."/>
            <person name="O'Toole P.W."/>
        </authorList>
    </citation>
    <scope>NUCLEOTIDE SEQUENCE [LARGE SCALE GENOMIC DNA]</scope>
    <source>
        <strain evidence="2 3">DSM 21376</strain>
    </source>
</reference>
<feature type="domain" description="GP-PDE" evidence="1">
    <location>
        <begin position="5"/>
        <end position="224"/>
    </location>
</feature>
<dbReference type="PROSITE" id="PS51704">
    <property type="entry name" value="GP_PDE"/>
    <property type="match status" value="1"/>
</dbReference>
<dbReference type="EMBL" id="AYZF01000002">
    <property type="protein sequence ID" value="KRN07635.1"/>
    <property type="molecule type" value="Genomic_DNA"/>
</dbReference>
<protein>
    <submittedName>
        <fullName evidence="2">Glycerophosphoryl diester phosphodiesterase</fullName>
    </submittedName>
</protein>
<dbReference type="InterPro" id="IPR017946">
    <property type="entry name" value="PLC-like_Pdiesterase_TIM-brl"/>
</dbReference>
<dbReference type="PANTHER" id="PTHR46211:SF1">
    <property type="entry name" value="GLYCEROPHOSPHODIESTER PHOSPHODIESTERASE, CYTOPLASMIC"/>
    <property type="match status" value="1"/>
</dbReference>
<dbReference type="eggNOG" id="COG0584">
    <property type="taxonomic scope" value="Bacteria"/>
</dbReference>
<dbReference type="SUPFAM" id="SSF51695">
    <property type="entry name" value="PLC-like phosphodiesterases"/>
    <property type="match status" value="1"/>
</dbReference>
<accession>A0A023CXY7</accession>
<dbReference type="PATRIC" id="fig|1423806.3.peg.944"/>
<comment type="caution">
    <text evidence="2">The sequence shown here is derived from an EMBL/GenBank/DDBJ whole genome shotgun (WGS) entry which is preliminary data.</text>
</comment>